<name>A0A6L2MYG9_TANCI</name>
<dbReference type="Pfam" id="PF17921">
    <property type="entry name" value="Integrase_H2C2"/>
    <property type="match status" value="1"/>
</dbReference>
<dbReference type="SUPFAM" id="SSF57756">
    <property type="entry name" value="Retrovirus zinc finger-like domains"/>
    <property type="match status" value="1"/>
</dbReference>
<organism evidence="5">
    <name type="scientific">Tanacetum cinerariifolium</name>
    <name type="common">Dalmatian daisy</name>
    <name type="synonym">Chrysanthemum cinerariifolium</name>
    <dbReference type="NCBI Taxonomy" id="118510"/>
    <lineage>
        <taxon>Eukaryota</taxon>
        <taxon>Viridiplantae</taxon>
        <taxon>Streptophyta</taxon>
        <taxon>Embryophyta</taxon>
        <taxon>Tracheophyta</taxon>
        <taxon>Spermatophyta</taxon>
        <taxon>Magnoliopsida</taxon>
        <taxon>eudicotyledons</taxon>
        <taxon>Gunneridae</taxon>
        <taxon>Pentapetalae</taxon>
        <taxon>asterids</taxon>
        <taxon>campanulids</taxon>
        <taxon>Asterales</taxon>
        <taxon>Asteraceae</taxon>
        <taxon>Asteroideae</taxon>
        <taxon>Anthemideae</taxon>
        <taxon>Anthemidinae</taxon>
        <taxon>Tanacetum</taxon>
    </lineage>
</organism>
<evidence type="ECO:0000256" key="2">
    <source>
        <dbReference type="SAM" id="Coils"/>
    </source>
</evidence>
<dbReference type="InterPro" id="IPR043128">
    <property type="entry name" value="Rev_trsase/Diguanyl_cyclase"/>
</dbReference>
<proteinExistence type="predicted"/>
<dbReference type="InterPro" id="IPR053134">
    <property type="entry name" value="RNA-dir_DNA_polymerase"/>
</dbReference>
<dbReference type="EMBL" id="BKCJ010007771">
    <property type="protein sequence ID" value="GEU78933.1"/>
    <property type="molecule type" value="Genomic_DNA"/>
</dbReference>
<dbReference type="InterPro" id="IPR001878">
    <property type="entry name" value="Znf_CCHC"/>
</dbReference>
<reference evidence="5" key="1">
    <citation type="journal article" date="2019" name="Sci. Rep.">
        <title>Draft genome of Tanacetum cinerariifolium, the natural source of mosquito coil.</title>
        <authorList>
            <person name="Yamashiro T."/>
            <person name="Shiraishi A."/>
            <person name="Satake H."/>
            <person name="Nakayama K."/>
        </authorList>
    </citation>
    <scope>NUCLEOTIDE SEQUENCE</scope>
</reference>
<feature type="domain" description="CCHC-type" evidence="4">
    <location>
        <begin position="366"/>
        <end position="382"/>
    </location>
</feature>
<dbReference type="AlphaFoldDB" id="A0A6L2MYG9"/>
<dbReference type="InterPro" id="IPR056924">
    <property type="entry name" value="SH3_Tf2-1"/>
</dbReference>
<dbReference type="PANTHER" id="PTHR24559:SF427">
    <property type="entry name" value="RNA-DIRECTED DNA POLYMERASE"/>
    <property type="match status" value="1"/>
</dbReference>
<dbReference type="InterPro" id="IPR036875">
    <property type="entry name" value="Znf_CCHC_sf"/>
</dbReference>
<comment type="caution">
    <text evidence="5">The sequence shown here is derived from an EMBL/GenBank/DDBJ whole genome shotgun (WGS) entry which is preliminary data.</text>
</comment>
<sequence length="945" mass="108534">MIEHEDETVPASVHEVGESSTVIIPQKDGDSLLPDFMRRDIDSLFVRSSMEQGTTVMEKLVEKLDNTEDKVKCTKLKKELKEASLSNTFLRMQNERVERDLYWTRVRAHEFYKEMIRKGFVFEERPNEAIDVSIEDEKTVIRRMIKENVDDAIAPERARQANVRNDASRSGQLEFEKTESAFGISERAEGKKVKFAAATLQAPALTWWNAMVATMGLETMNQMPWTEMKQLMTTEFCPIEEVQRMEHELWNLKGLTDNIKGEVTSSKPANLNEAVRMAHKLMEKKSQARDERILEGKKQKWESFQSGNSSDKSNHKDNSCQTLQNNQKKGNTQSIVTAPIDGNVSFGPLPLCERCFTCHVGPCTIKCHKCGKIGHKTRYCKERNVATGANTLLILTCYDCGEQGHTRNRCPKKVKQEEVGEVRGRPYAIKDAEPKGPNVVTSTFLLNNRYAFVLFNSGFDRSFVDTRFSPMLNIDSVKIGASYEVELADGRVVSTNTVLKGCTLKLMNHIFEIDLMSIKLGTFDVIIVKSDKGVSRLKVISCIKVCKYVERGCHLFLSNVRKKKSKEKRLEDVLVIRDFPEVFHEELSGLPPSRQVEFRIDLLPRAAPVVRAPYRLVPSEMRELLSRVNKLTVKNRYPLPRINDLFDQLQGSSVYSKIDLRSRYHQLSIKEEDILMTAFRTRYGHFEFQVIPFGLTNAPAVFMDLMNRDEEEHGRKLKIILELLKKERLYAKFLKCDFWLDLIQFLGQVIDRSGVHVDPAKIEAIKSWAAPTTPTEVSGLRNLVMHESHKSKYSIHPESDKMYQDLKLLYWWPNMKADIFMYVSKCLTYGKVEAEHQNPFGLLQYLEIPVWKKLSPHYIGPFRIVARVGPVAYMLELPEELKGIHSTFHVSNLKKCLAKGDIVIPMNEIQLDDKLHMIEEPVDVKQSRIPIVKARWNSQRGPEFT</sequence>
<dbReference type="Gene3D" id="4.10.60.10">
    <property type="entry name" value="Zinc finger, CCHC-type"/>
    <property type="match status" value="1"/>
</dbReference>
<dbReference type="CDD" id="cd00303">
    <property type="entry name" value="retropepsin_like"/>
    <property type="match status" value="1"/>
</dbReference>
<dbReference type="Pfam" id="PF24626">
    <property type="entry name" value="SH3_Tf2-1"/>
    <property type="match status" value="1"/>
</dbReference>
<dbReference type="GO" id="GO:0008270">
    <property type="term" value="F:zinc ion binding"/>
    <property type="evidence" value="ECO:0007669"/>
    <property type="project" value="UniProtKB-KW"/>
</dbReference>
<dbReference type="InterPro" id="IPR041588">
    <property type="entry name" value="Integrase_H2C2"/>
</dbReference>
<dbReference type="GO" id="GO:0003676">
    <property type="term" value="F:nucleic acid binding"/>
    <property type="evidence" value="ECO:0007669"/>
    <property type="project" value="InterPro"/>
</dbReference>
<dbReference type="Gene3D" id="3.30.70.270">
    <property type="match status" value="2"/>
</dbReference>
<dbReference type="Pfam" id="PF00078">
    <property type="entry name" value="RVT_1"/>
    <property type="match status" value="1"/>
</dbReference>
<dbReference type="PROSITE" id="PS50158">
    <property type="entry name" value="ZF_CCHC"/>
    <property type="match status" value="2"/>
</dbReference>
<feature type="region of interest" description="Disordered" evidence="3">
    <location>
        <begin position="297"/>
        <end position="333"/>
    </location>
</feature>
<evidence type="ECO:0000313" key="5">
    <source>
        <dbReference type="EMBL" id="GEU78933.1"/>
    </source>
</evidence>
<evidence type="ECO:0000256" key="1">
    <source>
        <dbReference type="PROSITE-ProRule" id="PRU00047"/>
    </source>
</evidence>
<evidence type="ECO:0000256" key="3">
    <source>
        <dbReference type="SAM" id="MobiDB-lite"/>
    </source>
</evidence>
<feature type="compositionally biased region" description="Polar residues" evidence="3">
    <location>
        <begin position="320"/>
        <end position="333"/>
    </location>
</feature>
<protein>
    <recommendedName>
        <fullName evidence="4">CCHC-type domain-containing protein</fullName>
    </recommendedName>
</protein>
<keyword evidence="1" id="KW-0863">Zinc-finger</keyword>
<evidence type="ECO:0000259" key="4">
    <source>
        <dbReference type="PROSITE" id="PS50158"/>
    </source>
</evidence>
<dbReference type="CDD" id="cd01647">
    <property type="entry name" value="RT_LTR"/>
    <property type="match status" value="1"/>
</dbReference>
<feature type="coiled-coil region" evidence="2">
    <location>
        <begin position="50"/>
        <end position="77"/>
    </location>
</feature>
<accession>A0A6L2MYG9</accession>
<dbReference type="SUPFAM" id="SSF56672">
    <property type="entry name" value="DNA/RNA polymerases"/>
    <property type="match status" value="1"/>
</dbReference>
<feature type="domain" description="CCHC-type" evidence="4">
    <location>
        <begin position="397"/>
        <end position="412"/>
    </location>
</feature>
<dbReference type="Gene3D" id="1.10.340.70">
    <property type="match status" value="1"/>
</dbReference>
<dbReference type="InterPro" id="IPR043502">
    <property type="entry name" value="DNA/RNA_pol_sf"/>
</dbReference>
<keyword evidence="1" id="KW-0479">Metal-binding</keyword>
<dbReference type="Pfam" id="PF08284">
    <property type="entry name" value="RVP_2"/>
    <property type="match status" value="1"/>
</dbReference>
<dbReference type="Gene3D" id="3.10.10.10">
    <property type="entry name" value="HIV Type 1 Reverse Transcriptase, subunit A, domain 1"/>
    <property type="match status" value="1"/>
</dbReference>
<keyword evidence="2" id="KW-0175">Coiled coil</keyword>
<dbReference type="PANTHER" id="PTHR24559">
    <property type="entry name" value="TRANSPOSON TY3-I GAG-POL POLYPROTEIN"/>
    <property type="match status" value="1"/>
</dbReference>
<dbReference type="InterPro" id="IPR000477">
    <property type="entry name" value="RT_dom"/>
</dbReference>
<dbReference type="SMART" id="SM00343">
    <property type="entry name" value="ZnF_C2HC"/>
    <property type="match status" value="2"/>
</dbReference>
<keyword evidence="1" id="KW-0862">Zinc</keyword>
<gene>
    <name evidence="5" type="ORF">Tci_050911</name>
</gene>